<evidence type="ECO:0000313" key="2">
    <source>
        <dbReference type="EMBL" id="URE13225.1"/>
    </source>
</evidence>
<sequence length="128" mass="13372">MLVSGTNDPTPGLGRADGHHVRDAVGGGDGGAEEIKAGYRRQARRWHRTRAAPGDERRYAERFMQARASPTRCSPTPYAAATTTSPSPPIAGPPPSGPPHRCARAKRGGGPPRGAAGAWATGKPSWRG</sequence>
<evidence type="ECO:0000256" key="1">
    <source>
        <dbReference type="SAM" id="MobiDB-lite"/>
    </source>
</evidence>
<feature type="region of interest" description="Disordered" evidence="1">
    <location>
        <begin position="1"/>
        <end position="128"/>
    </location>
</feature>
<dbReference type="EMBL" id="CP097508">
    <property type="protein sequence ID" value="URE13225.1"/>
    <property type="molecule type" value="Genomic_DNA"/>
</dbReference>
<keyword evidence="3" id="KW-1185">Reference proteome</keyword>
<organism evidence="2 3">
    <name type="scientific">Musa troglodytarum</name>
    <name type="common">fe'i banana</name>
    <dbReference type="NCBI Taxonomy" id="320322"/>
    <lineage>
        <taxon>Eukaryota</taxon>
        <taxon>Viridiplantae</taxon>
        <taxon>Streptophyta</taxon>
        <taxon>Embryophyta</taxon>
        <taxon>Tracheophyta</taxon>
        <taxon>Spermatophyta</taxon>
        <taxon>Magnoliopsida</taxon>
        <taxon>Liliopsida</taxon>
        <taxon>Zingiberales</taxon>
        <taxon>Musaceae</taxon>
        <taxon>Musa</taxon>
    </lineage>
</organism>
<gene>
    <name evidence="2" type="ORF">MUK42_35362</name>
</gene>
<feature type="compositionally biased region" description="Low complexity" evidence="1">
    <location>
        <begin position="74"/>
        <end position="85"/>
    </location>
</feature>
<name>A0A9E7GEI9_9LILI</name>
<reference evidence="2" key="1">
    <citation type="submission" date="2022-05" db="EMBL/GenBank/DDBJ databases">
        <title>The Musa troglodytarum L. genome provides insights into the mechanism of non-climacteric behaviour and enrichment of carotenoids.</title>
        <authorList>
            <person name="Wang J."/>
        </authorList>
    </citation>
    <scope>NUCLEOTIDE SEQUENCE</scope>
    <source>
        <tissue evidence="2">Leaf</tissue>
    </source>
</reference>
<protein>
    <submittedName>
        <fullName evidence="2">Uncharacterized protein</fullName>
    </submittedName>
</protein>
<dbReference type="AlphaFoldDB" id="A0A9E7GEI9"/>
<feature type="compositionally biased region" description="Low complexity" evidence="1">
    <location>
        <begin position="113"/>
        <end position="122"/>
    </location>
</feature>
<feature type="compositionally biased region" description="Basic residues" evidence="1">
    <location>
        <begin position="38"/>
        <end position="50"/>
    </location>
</feature>
<feature type="compositionally biased region" description="Pro residues" evidence="1">
    <location>
        <begin position="86"/>
        <end position="98"/>
    </location>
</feature>
<dbReference type="Proteomes" id="UP001055439">
    <property type="component" value="Chromosome 6"/>
</dbReference>
<proteinExistence type="predicted"/>
<accession>A0A9E7GEI9</accession>
<evidence type="ECO:0000313" key="3">
    <source>
        <dbReference type="Proteomes" id="UP001055439"/>
    </source>
</evidence>